<reference evidence="1" key="1">
    <citation type="journal article" date="2023" name="Insect Mol. Biol.">
        <title>Genome sequencing provides insights into the evolution of gene families encoding plant cell wall-degrading enzymes in longhorned beetles.</title>
        <authorList>
            <person name="Shin N.R."/>
            <person name="Okamura Y."/>
            <person name="Kirsch R."/>
            <person name="Pauchet Y."/>
        </authorList>
    </citation>
    <scope>NUCLEOTIDE SEQUENCE</scope>
    <source>
        <strain evidence="1">RBIC_L_NR</strain>
    </source>
</reference>
<dbReference type="EMBL" id="JANEYF010005896">
    <property type="protein sequence ID" value="KAJ8926387.1"/>
    <property type="molecule type" value="Genomic_DNA"/>
</dbReference>
<sequence length="96" mass="11263">MQLCLKNKMDFTETQVKEAKTFGEFYIDMMENYRNTVKYYLSEDVILDWFGQTVKGEKNVSVFLKKTLSTVKHFMSDAVPAKKIGFRDTHVIKIPK</sequence>
<proteinExistence type="predicted"/>
<evidence type="ECO:0000313" key="2">
    <source>
        <dbReference type="Proteomes" id="UP001162156"/>
    </source>
</evidence>
<organism evidence="1 2">
    <name type="scientific">Rhamnusium bicolor</name>
    <dbReference type="NCBI Taxonomy" id="1586634"/>
    <lineage>
        <taxon>Eukaryota</taxon>
        <taxon>Metazoa</taxon>
        <taxon>Ecdysozoa</taxon>
        <taxon>Arthropoda</taxon>
        <taxon>Hexapoda</taxon>
        <taxon>Insecta</taxon>
        <taxon>Pterygota</taxon>
        <taxon>Neoptera</taxon>
        <taxon>Endopterygota</taxon>
        <taxon>Coleoptera</taxon>
        <taxon>Polyphaga</taxon>
        <taxon>Cucujiformia</taxon>
        <taxon>Chrysomeloidea</taxon>
        <taxon>Cerambycidae</taxon>
        <taxon>Lepturinae</taxon>
        <taxon>Rhagiini</taxon>
        <taxon>Rhamnusium</taxon>
    </lineage>
</organism>
<dbReference type="Proteomes" id="UP001162156">
    <property type="component" value="Unassembled WGS sequence"/>
</dbReference>
<accession>A0AAV8WIK6</accession>
<evidence type="ECO:0008006" key="3">
    <source>
        <dbReference type="Google" id="ProtNLM"/>
    </source>
</evidence>
<name>A0AAV8WIK6_9CUCU</name>
<gene>
    <name evidence="1" type="ORF">NQ314_021171</name>
</gene>
<keyword evidence="2" id="KW-1185">Reference proteome</keyword>
<evidence type="ECO:0000313" key="1">
    <source>
        <dbReference type="EMBL" id="KAJ8926387.1"/>
    </source>
</evidence>
<protein>
    <recommendedName>
        <fullName evidence="3">Integrase SAM-like N-terminal domain-containing protein</fullName>
    </recommendedName>
</protein>
<dbReference type="AlphaFoldDB" id="A0AAV8WIK6"/>
<comment type="caution">
    <text evidence="1">The sequence shown here is derived from an EMBL/GenBank/DDBJ whole genome shotgun (WGS) entry which is preliminary data.</text>
</comment>